<organism evidence="3 4">
    <name type="scientific">Macrophomina phaseolina (strain MS6)</name>
    <name type="common">Charcoal rot fungus</name>
    <dbReference type="NCBI Taxonomy" id="1126212"/>
    <lineage>
        <taxon>Eukaryota</taxon>
        <taxon>Fungi</taxon>
        <taxon>Dikarya</taxon>
        <taxon>Ascomycota</taxon>
        <taxon>Pezizomycotina</taxon>
        <taxon>Dothideomycetes</taxon>
        <taxon>Dothideomycetes incertae sedis</taxon>
        <taxon>Botryosphaeriales</taxon>
        <taxon>Botryosphaeriaceae</taxon>
        <taxon>Macrophomina</taxon>
    </lineage>
</organism>
<sequence length="432" mass="46518">MTFRVPAASANQQHTSSPIMAEIAAGAVVAEQVVSTTIEGGAVAGYAIAKKTLPLNVTFTRIAVSDLIRRHSHTISVVDGKAYIFGGITEDDSLAGNEFHQLTLPLKRKDEHVDYKCIPALPVDDGSDIPSPRAGHSASVFGKNIIIHGGRDQSGSSVEEGSKLWSFNTETLKWTAMITQGPKDCQFYHGSAIHGSILYLYGGFSRPAGTNDLRALPSLSSVDVTTGVWQAHEDQTLSHVGTPSNIVFAQDKVFTVGIDTKFQSPVHFYDLHEAAGTARWDTIPVPSNPLVSGPDTNRDGATAVPISTGHGRNYLLYLFGQKRSDGQPSELPPKSEDFFSDAWTLQLPSASSSLAVAKDSVRDKLGMDSGEGSWAEAEVKLHKEEFSHEGKVHPGPRSFFAASNIDDKTVVLWGGLNPKQEVEGDGWLIQLE</sequence>
<proteinExistence type="predicted"/>
<dbReference type="InterPro" id="IPR015915">
    <property type="entry name" value="Kelch-typ_b-propeller"/>
</dbReference>
<dbReference type="PANTHER" id="PTHR47435:SF10">
    <property type="entry name" value="TIP ELONGATION ABERRANT PROTEIN 3"/>
    <property type="match status" value="1"/>
</dbReference>
<evidence type="ECO:0000256" key="2">
    <source>
        <dbReference type="ARBA" id="ARBA00023004"/>
    </source>
</evidence>
<evidence type="ECO:0000313" key="4">
    <source>
        <dbReference type="Proteomes" id="UP000007129"/>
    </source>
</evidence>
<dbReference type="STRING" id="1126212.K2RQE2"/>
<comment type="caution">
    <text evidence="3">The sequence shown here is derived from an EMBL/GenBank/DDBJ whole genome shotgun (WGS) entry which is preliminary data.</text>
</comment>
<dbReference type="AlphaFoldDB" id="K2RQE2"/>
<dbReference type="GO" id="GO:0019760">
    <property type="term" value="P:glucosinolate metabolic process"/>
    <property type="evidence" value="ECO:0007669"/>
    <property type="project" value="UniProtKB-ARBA"/>
</dbReference>
<dbReference type="InParanoid" id="K2RQE2"/>
<gene>
    <name evidence="3" type="ORF">MPH_10536</name>
</gene>
<evidence type="ECO:0000313" key="3">
    <source>
        <dbReference type="EMBL" id="EKG12419.1"/>
    </source>
</evidence>
<reference evidence="3 4" key="1">
    <citation type="journal article" date="2012" name="BMC Genomics">
        <title>Tools to kill: Genome of one of the most destructive plant pathogenic fungi Macrophomina phaseolina.</title>
        <authorList>
            <person name="Islam M.S."/>
            <person name="Haque M.S."/>
            <person name="Islam M.M."/>
            <person name="Emdad E.M."/>
            <person name="Halim A."/>
            <person name="Hossen Q.M.M."/>
            <person name="Hossain M.Z."/>
            <person name="Ahmed B."/>
            <person name="Rahim S."/>
            <person name="Rahman M.S."/>
            <person name="Alam M.M."/>
            <person name="Hou S."/>
            <person name="Wan X."/>
            <person name="Saito J.A."/>
            <person name="Alam M."/>
        </authorList>
    </citation>
    <scope>NUCLEOTIDE SEQUENCE [LARGE SCALE GENOMIC DNA]</scope>
    <source>
        <strain evidence="3 4">MS6</strain>
    </source>
</reference>
<dbReference type="SUPFAM" id="SSF117281">
    <property type="entry name" value="Kelch motif"/>
    <property type="match status" value="1"/>
</dbReference>
<dbReference type="EMBL" id="AHHD01000451">
    <property type="protein sequence ID" value="EKG12419.1"/>
    <property type="molecule type" value="Genomic_DNA"/>
</dbReference>
<dbReference type="eggNOG" id="KOG0379">
    <property type="taxonomic scope" value="Eukaryota"/>
</dbReference>
<protein>
    <submittedName>
        <fullName evidence="3">Kelch repeat type 1</fullName>
    </submittedName>
</protein>
<accession>K2RQE2</accession>
<evidence type="ECO:0000256" key="1">
    <source>
        <dbReference type="ARBA" id="ARBA00022737"/>
    </source>
</evidence>
<dbReference type="Proteomes" id="UP000007129">
    <property type="component" value="Unassembled WGS sequence"/>
</dbReference>
<keyword evidence="1" id="KW-0677">Repeat</keyword>
<dbReference type="HOGENOM" id="CLU_632491_0_0_1"/>
<keyword evidence="2" id="KW-0408">Iron</keyword>
<dbReference type="OrthoDB" id="10250130at2759"/>
<dbReference type="VEuPathDB" id="FungiDB:MPH_10536"/>
<name>K2RQE2_MACPH</name>
<dbReference type="PANTHER" id="PTHR47435">
    <property type="entry name" value="KELCH REPEAT PROTEIN (AFU_ORTHOLOGUE AFUA_5G12780)"/>
    <property type="match status" value="1"/>
</dbReference>
<dbReference type="Pfam" id="PF24681">
    <property type="entry name" value="Kelch_KLHDC2_KLHL20_DRC7"/>
    <property type="match status" value="1"/>
</dbReference>
<dbReference type="Gene3D" id="2.120.10.80">
    <property type="entry name" value="Kelch-type beta propeller"/>
    <property type="match status" value="1"/>
</dbReference>